<protein>
    <submittedName>
        <fullName evidence="2">Sodium channel and clathrin linker 1-like</fullName>
    </submittedName>
</protein>
<dbReference type="AlphaFoldDB" id="A0A671RFS1"/>
<dbReference type="GO" id="GO:0045162">
    <property type="term" value="P:clustering of voltage-gated sodium channels"/>
    <property type="evidence" value="ECO:0007669"/>
    <property type="project" value="InterPro"/>
</dbReference>
<reference evidence="2" key="1">
    <citation type="submission" date="2025-08" db="UniProtKB">
        <authorList>
            <consortium name="Ensembl"/>
        </authorList>
    </citation>
    <scope>IDENTIFICATION</scope>
</reference>
<dbReference type="Proteomes" id="UP000472260">
    <property type="component" value="Unassembled WGS sequence"/>
</dbReference>
<accession>A0A671RFS1</accession>
<evidence type="ECO:0000256" key="1">
    <source>
        <dbReference type="SAM" id="MobiDB-lite"/>
    </source>
</evidence>
<gene>
    <name evidence="2" type="primary">LOC107665924</name>
</gene>
<proteinExistence type="predicted"/>
<evidence type="ECO:0000313" key="2">
    <source>
        <dbReference type="Ensembl" id="ENSSANP00000082268.1"/>
    </source>
</evidence>
<evidence type="ECO:0000313" key="3">
    <source>
        <dbReference type="Proteomes" id="UP000472260"/>
    </source>
</evidence>
<sequence length="169" mass="19606">MQQELCVKEQGLESTLREIEESSKNSSTGLTRLLLAQQKTISRYKDEAKNLTQAFQQKLSSLSCLLRQDTPLLLLMFRVSDLDRPLSITLRSELNRQKQRAQELEIQMEADHQKILEYERQVSEQQEKNTRLQRRLTQAEQRAASVSQQPSVISQRRKAASMMDLETLS</sequence>
<dbReference type="InterPro" id="IPR038911">
    <property type="entry name" value="SCLT1"/>
</dbReference>
<dbReference type="Ensembl" id="ENSSANT00000087432.1">
    <property type="protein sequence ID" value="ENSSANP00000082268.1"/>
    <property type="gene ID" value="ENSSANG00000040749.1"/>
</dbReference>
<name>A0A671RFS1_9TELE</name>
<feature type="region of interest" description="Disordered" evidence="1">
    <location>
        <begin position="121"/>
        <end position="169"/>
    </location>
</feature>
<reference evidence="2" key="2">
    <citation type="submission" date="2025-09" db="UniProtKB">
        <authorList>
            <consortium name="Ensembl"/>
        </authorList>
    </citation>
    <scope>IDENTIFICATION</scope>
</reference>
<dbReference type="GO" id="GO:0060271">
    <property type="term" value="P:cilium assembly"/>
    <property type="evidence" value="ECO:0007669"/>
    <property type="project" value="TreeGrafter"/>
</dbReference>
<feature type="compositionally biased region" description="Polar residues" evidence="1">
    <location>
        <begin position="135"/>
        <end position="154"/>
    </location>
</feature>
<dbReference type="PANTHER" id="PTHR35970:SF1">
    <property type="entry name" value="SODIUM CHANNEL AND CLATHRIN LINKER 1"/>
    <property type="match status" value="1"/>
</dbReference>
<organism evidence="2 3">
    <name type="scientific">Sinocyclocheilus anshuiensis</name>
    <dbReference type="NCBI Taxonomy" id="1608454"/>
    <lineage>
        <taxon>Eukaryota</taxon>
        <taxon>Metazoa</taxon>
        <taxon>Chordata</taxon>
        <taxon>Craniata</taxon>
        <taxon>Vertebrata</taxon>
        <taxon>Euteleostomi</taxon>
        <taxon>Actinopterygii</taxon>
        <taxon>Neopterygii</taxon>
        <taxon>Teleostei</taxon>
        <taxon>Ostariophysi</taxon>
        <taxon>Cypriniformes</taxon>
        <taxon>Cyprinidae</taxon>
        <taxon>Cyprininae</taxon>
        <taxon>Sinocyclocheilus</taxon>
    </lineage>
</organism>
<keyword evidence="3" id="KW-1185">Reference proteome</keyword>
<dbReference type="GO" id="GO:0005814">
    <property type="term" value="C:centriole"/>
    <property type="evidence" value="ECO:0007669"/>
    <property type="project" value="TreeGrafter"/>
</dbReference>
<feature type="compositionally biased region" description="Basic and acidic residues" evidence="1">
    <location>
        <begin position="121"/>
        <end position="130"/>
    </location>
</feature>
<dbReference type="PANTHER" id="PTHR35970">
    <property type="entry name" value="SODIUM CHANNEL AND CLATHRIN LINKER 1"/>
    <property type="match status" value="1"/>
</dbReference>